<evidence type="ECO:0000256" key="10">
    <source>
        <dbReference type="ARBA" id="ARBA00022989"/>
    </source>
</evidence>
<accession>A0A059KJA1</accession>
<dbReference type="PANTHER" id="PTHR43294:SF20">
    <property type="entry name" value="P-TYPE ATPASE"/>
    <property type="match status" value="1"/>
</dbReference>
<reference evidence="17 18" key="1">
    <citation type="journal article" date="2014" name="FEMS Microbiol. Ecol.">
        <title>Sphaerotilus natans encrusted with nanoball-shaped Fe(III) oxide minerals formed by nitrate-reducing mixotrophic Fe(II) oxidation.</title>
        <authorList>
            <person name="Park S."/>
            <person name="Kim D.H."/>
            <person name="Lee J.H."/>
            <person name="Hur H.G."/>
        </authorList>
    </citation>
    <scope>NUCLEOTIDE SEQUENCE [LARGE SCALE GENOMIC DNA]</scope>
    <source>
        <strain evidence="17 18">DSM 6575</strain>
    </source>
</reference>
<dbReference type="Pfam" id="PF00689">
    <property type="entry name" value="Cation_ATPase_C"/>
    <property type="match status" value="1"/>
</dbReference>
<dbReference type="GO" id="GO:1902600">
    <property type="term" value="P:proton transmembrane transport"/>
    <property type="evidence" value="ECO:0007669"/>
    <property type="project" value="TreeGrafter"/>
</dbReference>
<evidence type="ECO:0000256" key="11">
    <source>
        <dbReference type="ARBA" id="ARBA00023008"/>
    </source>
</evidence>
<dbReference type="InterPro" id="IPR050510">
    <property type="entry name" value="Cation_transp_ATPase_P-type"/>
</dbReference>
<evidence type="ECO:0000256" key="3">
    <source>
        <dbReference type="ARBA" id="ARBA00022448"/>
    </source>
</evidence>
<keyword evidence="18" id="KW-1185">Reference proteome</keyword>
<evidence type="ECO:0000256" key="1">
    <source>
        <dbReference type="ARBA" id="ARBA00004127"/>
    </source>
</evidence>
<sequence>MVPGIQSDSGLSSEQAAQALAAQGPNTLPDTTHRAWWSTLAEILREPMFLLVLAAGLLYLGFGDRRDGLTLLVFVLVTLGMTLYQQGRTTRAIEALHALTVPQARVVRTLAWMALGLSAVMVLLHGLLRGDWLQALLAGVALAMAMLPEEYAVVRTVFPALGAHRLSKEGVLTRSIPAIETLGSITVLCSDKTGTLTENRMTVAHLVAGPQLQERIDLPALVGQMRLPAPFLPLLESALLASVAEPFDPMEQAIHRLGRCVLSGPDLAHPGWRLVQVYALSPALRALSQAWTVPGQEKQRVVTKGAPEAVIDLCHLDAQRRRQVEALVDEMAARGLRVLAVARGSFSGRRWPACAHDLDFDFLGLLGLSDPVRAEVPGAVAECRAAGIRVIMITGDHPVTARAVAQAAGLELPAGCPDALLSGHELAALDDEALRQRMATVRVCSRIAPEQKLRIVQALQARGEIVAMTGDGVNDAPALRAAHVGVAMGRRGTDVARQAAALVLVDDDFAAIVRAIRAGRRIFDNLGRAMAYTLAVHVPIAGMALLPVLVGWPVLLQPMHIALLELVINPACSVAFENEPADPSVMRRPPRDVSAPLLARGMLWQAAWQGLGVLAVVMAGFAWILPLRPESEARAFAFAILVSANLALILSSRSAVDPLPVTLRIPNRNLWIIVILAFVLLLCALQQPLMAHVMRFSPLSVQDLALACSLGLLSVLWFELVKAARACLHAPAKALREGTQSGKAC</sequence>
<feature type="transmembrane region" description="Helical" evidence="15">
    <location>
        <begin position="106"/>
        <end position="126"/>
    </location>
</feature>
<evidence type="ECO:0000256" key="5">
    <source>
        <dbReference type="ARBA" id="ARBA00022723"/>
    </source>
</evidence>
<evidence type="ECO:0000256" key="14">
    <source>
        <dbReference type="ARBA" id="ARBA00049289"/>
    </source>
</evidence>
<dbReference type="RefSeq" id="WP_051632084.1">
    <property type="nucleotide sequence ID" value="NZ_AZRA01000079.1"/>
</dbReference>
<dbReference type="Gene3D" id="1.20.1110.10">
    <property type="entry name" value="Calcium-transporting ATPase, transmembrane domain"/>
    <property type="match status" value="3"/>
</dbReference>
<feature type="transmembrane region" description="Helical" evidence="15">
    <location>
        <begin position="68"/>
        <end position="85"/>
    </location>
</feature>
<dbReference type="GO" id="GO:0005524">
    <property type="term" value="F:ATP binding"/>
    <property type="evidence" value="ECO:0007669"/>
    <property type="project" value="UniProtKB-KW"/>
</dbReference>
<keyword evidence="9" id="KW-1278">Translocase</keyword>
<dbReference type="GO" id="GO:0036376">
    <property type="term" value="P:sodium ion export across plasma membrane"/>
    <property type="evidence" value="ECO:0007669"/>
    <property type="project" value="TreeGrafter"/>
</dbReference>
<evidence type="ECO:0000256" key="7">
    <source>
        <dbReference type="ARBA" id="ARBA00022796"/>
    </source>
</evidence>
<keyword evidence="6" id="KW-0547">Nucleotide-binding</keyword>
<keyword evidence="8" id="KW-0067">ATP-binding</keyword>
<evidence type="ECO:0000256" key="15">
    <source>
        <dbReference type="SAM" id="Phobius"/>
    </source>
</evidence>
<dbReference type="PRINTS" id="PR00119">
    <property type="entry name" value="CATATPASE"/>
</dbReference>
<dbReference type="SFLD" id="SFLDG00002">
    <property type="entry name" value="C1.7:_P-type_atpase_like"/>
    <property type="match status" value="1"/>
</dbReference>
<dbReference type="InterPro" id="IPR018303">
    <property type="entry name" value="ATPase_P-typ_P_site"/>
</dbReference>
<keyword evidence="4 15" id="KW-0812">Transmembrane</keyword>
<dbReference type="PATRIC" id="fig|1286631.3.peg.2908"/>
<dbReference type="PANTHER" id="PTHR43294">
    <property type="entry name" value="SODIUM/POTASSIUM-TRANSPORTING ATPASE SUBUNIT ALPHA"/>
    <property type="match status" value="1"/>
</dbReference>
<dbReference type="SUPFAM" id="SSF81665">
    <property type="entry name" value="Calcium ATPase, transmembrane domain M"/>
    <property type="match status" value="1"/>
</dbReference>
<feature type="transmembrane region" description="Helical" evidence="15">
    <location>
        <begin position="701"/>
        <end position="718"/>
    </location>
</feature>
<organism evidence="17 18">
    <name type="scientific">Sphaerotilus natans subsp. natans DSM 6575</name>
    <dbReference type="NCBI Taxonomy" id="1286631"/>
    <lineage>
        <taxon>Bacteria</taxon>
        <taxon>Pseudomonadati</taxon>
        <taxon>Pseudomonadota</taxon>
        <taxon>Betaproteobacteria</taxon>
        <taxon>Burkholderiales</taxon>
        <taxon>Sphaerotilaceae</taxon>
        <taxon>Sphaerotilus</taxon>
    </lineage>
</organism>
<evidence type="ECO:0000256" key="4">
    <source>
        <dbReference type="ARBA" id="ARBA00022692"/>
    </source>
</evidence>
<dbReference type="Gene3D" id="3.40.1110.10">
    <property type="entry name" value="Calcium-transporting ATPase, cytoplasmic domain N"/>
    <property type="match status" value="2"/>
</dbReference>
<dbReference type="GO" id="GO:0006883">
    <property type="term" value="P:intracellular sodium ion homeostasis"/>
    <property type="evidence" value="ECO:0007669"/>
    <property type="project" value="TreeGrafter"/>
</dbReference>
<dbReference type="SFLD" id="SFLDF00027">
    <property type="entry name" value="p-type_atpase"/>
    <property type="match status" value="1"/>
</dbReference>
<evidence type="ECO:0000259" key="16">
    <source>
        <dbReference type="SMART" id="SM00831"/>
    </source>
</evidence>
<dbReference type="InterPro" id="IPR004014">
    <property type="entry name" value="ATPase_P-typ_cation-transptr_N"/>
</dbReference>
<comment type="subcellular location">
    <subcellularLocation>
        <location evidence="1">Endomembrane system</location>
        <topology evidence="1">Multi-pass membrane protein</topology>
    </subcellularLocation>
</comment>
<dbReference type="Gene3D" id="2.70.150.10">
    <property type="entry name" value="Calcium-transporting ATPase, cytoplasmic transduction domain A"/>
    <property type="match status" value="1"/>
</dbReference>
<proteinExistence type="predicted"/>
<keyword evidence="3" id="KW-0813">Transport</keyword>
<dbReference type="Proteomes" id="UP000026714">
    <property type="component" value="Unassembled WGS sequence"/>
</dbReference>
<keyword evidence="12" id="KW-0406">Ion transport</keyword>
<dbReference type="GO" id="GO:0012505">
    <property type="term" value="C:endomembrane system"/>
    <property type="evidence" value="ECO:0007669"/>
    <property type="project" value="UniProtKB-SubCell"/>
</dbReference>
<keyword evidence="11" id="KW-0186">Copper</keyword>
<dbReference type="SUPFAM" id="SSF56784">
    <property type="entry name" value="HAD-like"/>
    <property type="match status" value="1"/>
</dbReference>
<dbReference type="GO" id="GO:0005886">
    <property type="term" value="C:plasma membrane"/>
    <property type="evidence" value="ECO:0007669"/>
    <property type="project" value="TreeGrafter"/>
</dbReference>
<evidence type="ECO:0000256" key="9">
    <source>
        <dbReference type="ARBA" id="ARBA00022967"/>
    </source>
</evidence>
<feature type="transmembrane region" description="Helical" evidence="15">
    <location>
        <begin position="529"/>
        <end position="550"/>
    </location>
</feature>
<dbReference type="InterPro" id="IPR023214">
    <property type="entry name" value="HAD_sf"/>
</dbReference>
<dbReference type="SMART" id="SM00831">
    <property type="entry name" value="Cation_ATPase_N"/>
    <property type="match status" value="1"/>
</dbReference>
<dbReference type="SUPFAM" id="SSF81660">
    <property type="entry name" value="Metal cation-transporting ATPase, ATP-binding domain N"/>
    <property type="match status" value="1"/>
</dbReference>
<comment type="caution">
    <text evidence="17">The sequence shown here is derived from an EMBL/GenBank/DDBJ whole genome shotgun (WGS) entry which is preliminary data.</text>
</comment>
<dbReference type="STRING" id="34103.SAMN05421778_1149"/>
<dbReference type="eggNOG" id="COG0474">
    <property type="taxonomic scope" value="Bacteria"/>
</dbReference>
<keyword evidence="10 15" id="KW-1133">Transmembrane helix</keyword>
<dbReference type="FunFam" id="3.40.50.1000:FF:000144">
    <property type="entry name" value="copper-transporting ATPase 1 isoform X2"/>
    <property type="match status" value="1"/>
</dbReference>
<dbReference type="SFLD" id="SFLDS00003">
    <property type="entry name" value="Haloacid_Dehalogenase"/>
    <property type="match status" value="1"/>
</dbReference>
<keyword evidence="7" id="KW-0187">Copper transport</keyword>
<feature type="transmembrane region" description="Helical" evidence="15">
    <location>
        <begin position="43"/>
        <end position="62"/>
    </location>
</feature>
<dbReference type="InterPro" id="IPR023298">
    <property type="entry name" value="ATPase_P-typ_TM_dom_sf"/>
</dbReference>
<dbReference type="FunFam" id="3.40.50.1000:FF:000001">
    <property type="entry name" value="Phospholipid-transporting ATPase IC"/>
    <property type="match status" value="1"/>
</dbReference>
<dbReference type="InterPro" id="IPR001757">
    <property type="entry name" value="P_typ_ATPase"/>
</dbReference>
<dbReference type="GO" id="GO:0140581">
    <property type="term" value="F:P-type monovalent copper transporter activity"/>
    <property type="evidence" value="ECO:0007669"/>
    <property type="project" value="UniProtKB-EC"/>
</dbReference>
<dbReference type="GO" id="GO:0046872">
    <property type="term" value="F:metal ion binding"/>
    <property type="evidence" value="ECO:0007669"/>
    <property type="project" value="UniProtKB-KW"/>
</dbReference>
<evidence type="ECO:0000256" key="2">
    <source>
        <dbReference type="ARBA" id="ARBA00012517"/>
    </source>
</evidence>
<evidence type="ECO:0000313" key="18">
    <source>
        <dbReference type="Proteomes" id="UP000026714"/>
    </source>
</evidence>
<feature type="domain" description="Cation-transporting P-type ATPase N-terminal" evidence="16">
    <location>
        <begin position="2"/>
        <end position="64"/>
    </location>
</feature>
<feature type="transmembrane region" description="Helical" evidence="15">
    <location>
        <begin position="606"/>
        <end position="626"/>
    </location>
</feature>
<dbReference type="AlphaFoldDB" id="A0A059KJA1"/>
<dbReference type="InterPro" id="IPR023299">
    <property type="entry name" value="ATPase_P-typ_cyto_dom_N"/>
</dbReference>
<evidence type="ECO:0000256" key="13">
    <source>
        <dbReference type="ARBA" id="ARBA00023136"/>
    </source>
</evidence>
<evidence type="ECO:0000256" key="8">
    <source>
        <dbReference type="ARBA" id="ARBA00022840"/>
    </source>
</evidence>
<evidence type="ECO:0000313" key="17">
    <source>
        <dbReference type="EMBL" id="KDB51455.1"/>
    </source>
</evidence>
<comment type="catalytic activity">
    <reaction evidence="14">
        <text>Cu(+)(in) + ATP + H2O = Cu(+)(out) + ADP + phosphate + H(+)</text>
        <dbReference type="Rhea" id="RHEA:25792"/>
        <dbReference type="ChEBI" id="CHEBI:15377"/>
        <dbReference type="ChEBI" id="CHEBI:15378"/>
        <dbReference type="ChEBI" id="CHEBI:30616"/>
        <dbReference type="ChEBI" id="CHEBI:43474"/>
        <dbReference type="ChEBI" id="CHEBI:49552"/>
        <dbReference type="ChEBI" id="CHEBI:456216"/>
        <dbReference type="EC" id="7.2.2.8"/>
    </reaction>
</comment>
<dbReference type="PRINTS" id="PR00120">
    <property type="entry name" value="HATPASE"/>
</dbReference>
<dbReference type="GO" id="GO:0016887">
    <property type="term" value="F:ATP hydrolysis activity"/>
    <property type="evidence" value="ECO:0007669"/>
    <property type="project" value="InterPro"/>
</dbReference>
<evidence type="ECO:0000256" key="12">
    <source>
        <dbReference type="ARBA" id="ARBA00023065"/>
    </source>
</evidence>
<dbReference type="GO" id="GO:0005391">
    <property type="term" value="F:P-type sodium:potassium-exchanging transporter activity"/>
    <property type="evidence" value="ECO:0007669"/>
    <property type="project" value="TreeGrafter"/>
</dbReference>
<keyword evidence="13 15" id="KW-0472">Membrane</keyword>
<dbReference type="InterPro" id="IPR044492">
    <property type="entry name" value="P_typ_ATPase_HD_dom"/>
</dbReference>
<name>A0A059KJA1_9BURK</name>
<dbReference type="PROSITE" id="PS00154">
    <property type="entry name" value="ATPASE_E1_E2"/>
    <property type="match status" value="1"/>
</dbReference>
<dbReference type="Pfam" id="PF00690">
    <property type="entry name" value="Cation_ATPase_N"/>
    <property type="match status" value="1"/>
</dbReference>
<dbReference type="GO" id="GO:1990573">
    <property type="term" value="P:potassium ion import across plasma membrane"/>
    <property type="evidence" value="ECO:0007669"/>
    <property type="project" value="TreeGrafter"/>
</dbReference>
<dbReference type="InterPro" id="IPR036412">
    <property type="entry name" value="HAD-like_sf"/>
</dbReference>
<feature type="transmembrane region" description="Helical" evidence="15">
    <location>
        <begin position="670"/>
        <end position="689"/>
    </location>
</feature>
<dbReference type="Gene3D" id="3.40.50.1000">
    <property type="entry name" value="HAD superfamily/HAD-like"/>
    <property type="match status" value="2"/>
</dbReference>
<dbReference type="GO" id="GO:0030007">
    <property type="term" value="P:intracellular potassium ion homeostasis"/>
    <property type="evidence" value="ECO:0007669"/>
    <property type="project" value="TreeGrafter"/>
</dbReference>
<dbReference type="EMBL" id="AZRA01000079">
    <property type="protein sequence ID" value="KDB51455.1"/>
    <property type="molecule type" value="Genomic_DNA"/>
</dbReference>
<dbReference type="Pfam" id="PF00702">
    <property type="entry name" value="Hydrolase"/>
    <property type="match status" value="1"/>
</dbReference>
<evidence type="ECO:0000256" key="6">
    <source>
        <dbReference type="ARBA" id="ARBA00022741"/>
    </source>
</evidence>
<dbReference type="EC" id="7.2.2.8" evidence="2"/>
<protein>
    <recommendedName>
        <fullName evidence="2">P-type Cu(+) transporter</fullName>
        <ecNumber evidence="2">7.2.2.8</ecNumber>
    </recommendedName>
</protein>
<dbReference type="NCBIfam" id="TIGR01494">
    <property type="entry name" value="ATPase_P-type"/>
    <property type="match status" value="1"/>
</dbReference>
<dbReference type="InterPro" id="IPR006068">
    <property type="entry name" value="ATPase_P-typ_cation-transptr_C"/>
</dbReference>
<gene>
    <name evidence="17" type="ORF">X805_29750</name>
</gene>
<keyword evidence="5" id="KW-0479">Metal-binding</keyword>